<comment type="caution">
    <text evidence="5">The sequence shown here is derived from an EMBL/GenBank/DDBJ whole genome shotgun (WGS) entry which is preliminary data.</text>
</comment>
<evidence type="ECO:0000259" key="4">
    <source>
        <dbReference type="Pfam" id="PF08751"/>
    </source>
</evidence>
<reference evidence="5 6" key="2">
    <citation type="submission" date="2020-08" db="EMBL/GenBank/DDBJ databases">
        <title>The Agave Microbiome: Exploring the role of microbial communities in plant adaptations to desert environments.</title>
        <authorList>
            <person name="Partida-Martinez L.P."/>
        </authorList>
    </citation>
    <scope>NUCLEOTIDE SEQUENCE [LARGE SCALE GENOMIC DNA]</scope>
    <source>
        <strain evidence="5 6">AT2.17</strain>
    </source>
</reference>
<evidence type="ECO:0000256" key="1">
    <source>
        <dbReference type="ARBA" id="ARBA00022741"/>
    </source>
</evidence>
<dbReference type="InterPro" id="IPR027417">
    <property type="entry name" value="P-loop_NTPase"/>
</dbReference>
<evidence type="ECO:0000256" key="3">
    <source>
        <dbReference type="SAM" id="MobiDB-lite"/>
    </source>
</evidence>
<keyword evidence="2" id="KW-0067">ATP-binding</keyword>
<feature type="domain" description="TrwC relaxase" evidence="4">
    <location>
        <begin position="10"/>
        <end position="367"/>
    </location>
</feature>
<dbReference type="Pfam" id="PF08751">
    <property type="entry name" value="TrwC"/>
    <property type="match status" value="1"/>
</dbReference>
<proteinExistence type="predicted"/>
<dbReference type="NCBIfam" id="NF041492">
    <property type="entry name" value="MobF"/>
    <property type="match status" value="1"/>
</dbReference>
<dbReference type="SUPFAM" id="SSF52540">
    <property type="entry name" value="P-loop containing nucleoside triphosphate hydrolases"/>
    <property type="match status" value="2"/>
</dbReference>
<dbReference type="Proteomes" id="UP000549911">
    <property type="component" value="Unassembled WGS sequence"/>
</dbReference>
<dbReference type="Pfam" id="PF13604">
    <property type="entry name" value="AAA_30"/>
    <property type="match status" value="1"/>
</dbReference>
<dbReference type="Gene3D" id="3.40.50.300">
    <property type="entry name" value="P-loop containing nucleotide triphosphate hydrolases"/>
    <property type="match status" value="2"/>
</dbReference>
<dbReference type="AlphaFoldDB" id="A0A7Y9H4Y0"/>
<dbReference type="EMBL" id="JACCBW010000003">
    <property type="protein sequence ID" value="NYE38014.1"/>
    <property type="molecule type" value="Genomic_DNA"/>
</dbReference>
<dbReference type="GO" id="GO:0005524">
    <property type="term" value="F:ATP binding"/>
    <property type="evidence" value="ECO:0007669"/>
    <property type="project" value="UniProtKB-KW"/>
</dbReference>
<dbReference type="GO" id="GO:0003678">
    <property type="term" value="F:DNA helicase activity"/>
    <property type="evidence" value="ECO:0007669"/>
    <property type="project" value="UniProtKB-ARBA"/>
</dbReference>
<evidence type="ECO:0000313" key="6">
    <source>
        <dbReference type="Proteomes" id="UP000549911"/>
    </source>
</evidence>
<dbReference type="CDD" id="cd18809">
    <property type="entry name" value="SF1_C_RecD"/>
    <property type="match status" value="1"/>
</dbReference>
<protein>
    <submittedName>
        <fullName evidence="5">Conjugative relaxase-like TrwC/TraI family protein</fullName>
    </submittedName>
</protein>
<dbReference type="Gene3D" id="2.30.30.940">
    <property type="match status" value="1"/>
</dbReference>
<evidence type="ECO:0000256" key="2">
    <source>
        <dbReference type="ARBA" id="ARBA00022840"/>
    </source>
</evidence>
<sequence>MTMSMRRMSAGSGYQYLLRSVAAGDGNRVLSTPLTRYYFEVGTPSGRWLGSGVGAFGTGRLRSGMQVSEEQLALLIGMGRDPITGEQLGRAYPSYKNLSDRIDERVAALDPEMTQEECAAERTRMEAEETAAGIRRAVAGFDLTFSVPKSVSVLWGVADAVTQKRIVAAHHAAVADVIALFEREIASTRAGISDADGAVAQVDVAGVAAVAYDHFDSRAGDPQLHTHVVVANKVLTVMDGRWRSLDGRPIFASRTGLSAHYDALLADRLSRDLGIDWELRQRGPDRNLRWEIAGVTDDLITEFSSRTREIELKKDELIAEYVARRGRMPSAKTIVELRAQATLATRPPKEVRALVDLTAEWRQRAAERLGTEPTAWSQSLIGREGALPTVDDVPPAAIETISAGVVAAVSVKRAVWTHWNLMAEAAKQTMDLRFATTEDREAVVGLIVDAAQARSVVLTPPELALSPARFQREDGTSRFRPRHGEKYSSIAVLNAEARLLARAEKMTGPTVSAGVAGRGAVSLTVQQRRAVESVCRSGRQVDLLVGPAGAGKTTTMRALRAAWISEHGRGSVVGLAPSAAAAQALADDLGVACENTSKWLHEYDHGRTELRRGQLVIVDEATLADTVTLDRLTGIAAAAGAKVLLVGDPHQLQSVDAGGAFALLVDRRPDAPELSEIHRFTNEWEKESSLALSRGDVQVISVYARHERIREGLTEEMVDAAYVAWRADCAAGRASILVTESARDVRALNERARAERLLLDGAVDHREAHLIDGCRASVGDVVITRQNDRTIRTMRGGWVKNGDRWLVTDIRRDGSVVVKRHGGDGRRTVLPPQYVAEHLDLGYAVTAHRAQGVTVDTAHVVVTASTTRENLYVSMTRGRDSNIAYVALDQPDDSHSTPEADDVTTRTVLYGVLQHSGADLSATQTIEAEYELHGGIDRLAAELESIAADAQRARFSDLLRRSGMTAGQHAAVVGSTAFGPLTATLRRAEAYHHDLETLVPRIVGQHGLDDADDIAAVLSYRLDRVASSSPRHCKLRPRLIGGLVPEPLGRMTAEDRQAIDERKELIESRARALAEEAVAHSEAWARGLGPRPATATGGDEAWLGAATTVAAYRDRYKLTSDLPLGGAAKNDAQRADRQRALAVLRAALSASATQRPPTTPVSDLGPFRLHR</sequence>
<keyword evidence="6" id="KW-1185">Reference proteome</keyword>
<gene>
    <name evidence="5" type="ORF">F4692_003159</name>
</gene>
<feature type="region of interest" description="Disordered" evidence="3">
    <location>
        <begin position="1150"/>
        <end position="1171"/>
    </location>
</feature>
<organism evidence="5 6">
    <name type="scientific">Nocardioides cavernae</name>
    <dbReference type="NCBI Taxonomy" id="1921566"/>
    <lineage>
        <taxon>Bacteria</taxon>
        <taxon>Bacillati</taxon>
        <taxon>Actinomycetota</taxon>
        <taxon>Actinomycetes</taxon>
        <taxon>Propionibacteriales</taxon>
        <taxon>Nocardioidaceae</taxon>
        <taxon>Nocardioides</taxon>
    </lineage>
</organism>
<accession>A0A7Y9H4Y0</accession>
<name>A0A7Y9H4Y0_9ACTN</name>
<dbReference type="PANTHER" id="PTHR43788:SF6">
    <property type="entry name" value="DNA HELICASE B"/>
    <property type="match status" value="1"/>
</dbReference>
<evidence type="ECO:0000313" key="5">
    <source>
        <dbReference type="EMBL" id="NYE38014.1"/>
    </source>
</evidence>
<dbReference type="InterPro" id="IPR050534">
    <property type="entry name" value="Coronavir_polyprotein_1ab"/>
</dbReference>
<dbReference type="SUPFAM" id="SSF55464">
    <property type="entry name" value="Origin of replication-binding domain, RBD-like"/>
    <property type="match status" value="1"/>
</dbReference>
<dbReference type="InterPro" id="IPR014862">
    <property type="entry name" value="TrwC"/>
</dbReference>
<keyword evidence="1" id="KW-0547">Nucleotide-binding</keyword>
<reference evidence="5 6" key="1">
    <citation type="submission" date="2020-07" db="EMBL/GenBank/DDBJ databases">
        <authorList>
            <person name="Partida-Martinez L."/>
            <person name="Huntemann M."/>
            <person name="Clum A."/>
            <person name="Wang J."/>
            <person name="Palaniappan K."/>
            <person name="Ritter S."/>
            <person name="Chen I.-M."/>
            <person name="Stamatis D."/>
            <person name="Reddy T."/>
            <person name="O'Malley R."/>
            <person name="Daum C."/>
            <person name="Shapiro N."/>
            <person name="Ivanova N."/>
            <person name="Kyrpides N."/>
            <person name="Woyke T."/>
        </authorList>
    </citation>
    <scope>NUCLEOTIDE SEQUENCE [LARGE SCALE GENOMIC DNA]</scope>
    <source>
        <strain evidence="5 6">AT2.17</strain>
    </source>
</reference>
<dbReference type="PANTHER" id="PTHR43788">
    <property type="entry name" value="DNA2/NAM7 HELICASE FAMILY MEMBER"/>
    <property type="match status" value="1"/>
</dbReference>